<evidence type="ECO:0000256" key="4">
    <source>
        <dbReference type="ARBA" id="ARBA00022847"/>
    </source>
</evidence>
<protein>
    <submittedName>
        <fullName evidence="9">Putative inorganic phosphate cotransporter</fullName>
    </submittedName>
</protein>
<dbReference type="CDD" id="cd17318">
    <property type="entry name" value="MFS_SLC17"/>
    <property type="match status" value="1"/>
</dbReference>
<evidence type="ECO:0000313" key="10">
    <source>
        <dbReference type="Proteomes" id="UP000008237"/>
    </source>
</evidence>
<accession>E2BGX3</accession>
<evidence type="ECO:0000256" key="1">
    <source>
        <dbReference type="ARBA" id="ARBA00004141"/>
    </source>
</evidence>
<comment type="subcellular location">
    <subcellularLocation>
        <location evidence="1">Membrane</location>
        <topology evidence="1">Multi-pass membrane protein</topology>
    </subcellularLocation>
</comment>
<feature type="transmembrane region" description="Helical" evidence="7">
    <location>
        <begin position="389"/>
        <end position="407"/>
    </location>
</feature>
<evidence type="ECO:0000256" key="2">
    <source>
        <dbReference type="ARBA" id="ARBA00022448"/>
    </source>
</evidence>
<dbReference type="InterPro" id="IPR020846">
    <property type="entry name" value="MFS_dom"/>
</dbReference>
<feature type="transmembrane region" description="Helical" evidence="7">
    <location>
        <begin position="293"/>
        <end position="313"/>
    </location>
</feature>
<keyword evidence="3 7" id="KW-0812">Transmembrane</keyword>
<organism evidence="10">
    <name type="scientific">Harpegnathos saltator</name>
    <name type="common">Jerdon's jumping ant</name>
    <dbReference type="NCBI Taxonomy" id="610380"/>
    <lineage>
        <taxon>Eukaryota</taxon>
        <taxon>Metazoa</taxon>
        <taxon>Ecdysozoa</taxon>
        <taxon>Arthropoda</taxon>
        <taxon>Hexapoda</taxon>
        <taxon>Insecta</taxon>
        <taxon>Pterygota</taxon>
        <taxon>Neoptera</taxon>
        <taxon>Endopterygota</taxon>
        <taxon>Hymenoptera</taxon>
        <taxon>Apocrita</taxon>
        <taxon>Aculeata</taxon>
        <taxon>Formicoidea</taxon>
        <taxon>Formicidae</taxon>
        <taxon>Ponerinae</taxon>
        <taxon>Ponerini</taxon>
        <taxon>Harpegnathos</taxon>
    </lineage>
</organism>
<feature type="transmembrane region" description="Helical" evidence="7">
    <location>
        <begin position="351"/>
        <end position="377"/>
    </location>
</feature>
<evidence type="ECO:0000259" key="8">
    <source>
        <dbReference type="PROSITE" id="PS50850"/>
    </source>
</evidence>
<reference evidence="9 10" key="1">
    <citation type="journal article" date="2010" name="Science">
        <title>Genomic comparison of the ants Camponotus floridanus and Harpegnathos saltator.</title>
        <authorList>
            <person name="Bonasio R."/>
            <person name="Zhang G."/>
            <person name="Ye C."/>
            <person name="Mutti N.S."/>
            <person name="Fang X."/>
            <person name="Qin N."/>
            <person name="Donahue G."/>
            <person name="Yang P."/>
            <person name="Li Q."/>
            <person name="Li C."/>
            <person name="Zhang P."/>
            <person name="Huang Z."/>
            <person name="Berger S.L."/>
            <person name="Reinberg D."/>
            <person name="Wang J."/>
            <person name="Liebig J."/>
        </authorList>
    </citation>
    <scope>NUCLEOTIDE SEQUENCE [LARGE SCALE GENOMIC DNA]</scope>
    <source>
        <strain evidence="9 10">R22 G/1</strain>
    </source>
</reference>
<keyword evidence="4" id="KW-0769">Symport</keyword>
<dbReference type="GO" id="GO:0015293">
    <property type="term" value="F:symporter activity"/>
    <property type="evidence" value="ECO:0007669"/>
    <property type="project" value="UniProtKB-KW"/>
</dbReference>
<dbReference type="PROSITE" id="PS50850">
    <property type="entry name" value="MFS"/>
    <property type="match status" value="1"/>
</dbReference>
<dbReference type="GO" id="GO:0006820">
    <property type="term" value="P:monoatomic anion transport"/>
    <property type="evidence" value="ECO:0007669"/>
    <property type="project" value="TreeGrafter"/>
</dbReference>
<dbReference type="GO" id="GO:0016020">
    <property type="term" value="C:membrane"/>
    <property type="evidence" value="ECO:0007669"/>
    <property type="project" value="UniProtKB-SubCell"/>
</dbReference>
<feature type="transmembrane region" description="Helical" evidence="7">
    <location>
        <begin position="210"/>
        <end position="237"/>
    </location>
</feature>
<feature type="transmembrane region" description="Helical" evidence="7">
    <location>
        <begin position="124"/>
        <end position="145"/>
    </location>
</feature>
<evidence type="ECO:0000256" key="3">
    <source>
        <dbReference type="ARBA" id="ARBA00022692"/>
    </source>
</evidence>
<dbReference type="InterPro" id="IPR011701">
    <property type="entry name" value="MFS"/>
</dbReference>
<keyword evidence="6 7" id="KW-0472">Membrane</keyword>
<dbReference type="InterPro" id="IPR036259">
    <property type="entry name" value="MFS_trans_sf"/>
</dbReference>
<keyword evidence="2" id="KW-0813">Transport</keyword>
<feature type="transmembrane region" description="Helical" evidence="7">
    <location>
        <begin position="92"/>
        <end position="112"/>
    </location>
</feature>
<evidence type="ECO:0000256" key="6">
    <source>
        <dbReference type="ARBA" id="ARBA00023136"/>
    </source>
</evidence>
<dbReference type="Gene3D" id="1.20.1250.20">
    <property type="entry name" value="MFS general substrate transporter like domains"/>
    <property type="match status" value="2"/>
</dbReference>
<dbReference type="FunCoup" id="E2BGX3">
    <property type="interactions" value="14"/>
</dbReference>
<dbReference type="OMA" id="TSVQPWN"/>
<dbReference type="FunFam" id="1.20.1250.20:FF:000003">
    <property type="entry name" value="Solute carrier family 17 member 3"/>
    <property type="match status" value="1"/>
</dbReference>
<dbReference type="Proteomes" id="UP000008237">
    <property type="component" value="Unassembled WGS sequence"/>
</dbReference>
<evidence type="ECO:0000256" key="5">
    <source>
        <dbReference type="ARBA" id="ARBA00022989"/>
    </source>
</evidence>
<sequence length="450" mass="49390">MSVAIEAMTQAATANPNFDELSPKKYDWSESEKRLVLSSFFWGYICTQIPSSIVARQWSAKKLFSLALIVCGVATIVTPLAAYYGGWQAVCATRVIAGLAQGTVLPIMHTLLSRWVPPEERGRLGTFVYSGGWIGNVISLLSSGYLSASSVGWPSCFYTWGGICILCAIVLYLIGKDSPSEHPGIPLDEKEYIEISLGITEISERPSTPWISILTSLPVWALLITQCTHTWGFWMLLTEIPSYMTSIMGFNIKDNGLATALPYLTAWIFSFPISYVSDLCIKRNIVTTQASRKICNTFSQWIPAFALIGLGYVDKDQPGLVEAILIIAVSTNIASYCGYNVNHMDLSPNFAGTLMGFTNAAANVCSLLAPIVAGWIAPDTKDVLQWRNVFFLSAGLYLVGNLIFILFGTSKIQPWNDAIKSRRDSTLDNVSKAPTTVVTIEELKNIEKIP</sequence>
<feature type="transmembrane region" description="Helical" evidence="7">
    <location>
        <begin position="157"/>
        <end position="175"/>
    </location>
</feature>
<dbReference type="SUPFAM" id="SSF103473">
    <property type="entry name" value="MFS general substrate transporter"/>
    <property type="match status" value="1"/>
</dbReference>
<dbReference type="InterPro" id="IPR050382">
    <property type="entry name" value="MFS_Na/Anion_cotransporter"/>
</dbReference>
<feature type="transmembrane region" description="Helical" evidence="7">
    <location>
        <begin position="257"/>
        <end position="281"/>
    </location>
</feature>
<keyword evidence="10" id="KW-1185">Reference proteome</keyword>
<evidence type="ECO:0000313" key="9">
    <source>
        <dbReference type="EMBL" id="EFN85105.1"/>
    </source>
</evidence>
<evidence type="ECO:0000256" key="7">
    <source>
        <dbReference type="SAM" id="Phobius"/>
    </source>
</evidence>
<feature type="transmembrane region" description="Helical" evidence="7">
    <location>
        <begin position="66"/>
        <end position="86"/>
    </location>
</feature>
<dbReference type="FunFam" id="1.20.1250.20:FF:000423">
    <property type="entry name" value="Putative inorganic phosphate cotransporter-like Protein"/>
    <property type="match status" value="1"/>
</dbReference>
<dbReference type="STRING" id="610380.E2BGX3"/>
<dbReference type="InParanoid" id="E2BGX3"/>
<feature type="domain" description="Major facilitator superfamily (MFS) profile" evidence="8">
    <location>
        <begin position="1"/>
        <end position="412"/>
    </location>
</feature>
<gene>
    <name evidence="9" type="ORF">EAI_14901</name>
</gene>
<dbReference type="PANTHER" id="PTHR11662">
    <property type="entry name" value="SOLUTE CARRIER FAMILY 17"/>
    <property type="match status" value="1"/>
</dbReference>
<dbReference type="OrthoDB" id="2985014at2759"/>
<dbReference type="Pfam" id="PF07690">
    <property type="entry name" value="MFS_1"/>
    <property type="match status" value="1"/>
</dbReference>
<keyword evidence="5 7" id="KW-1133">Transmembrane helix</keyword>
<dbReference type="PANTHER" id="PTHR11662:SF280">
    <property type="entry name" value="FI21844P1-RELATED"/>
    <property type="match status" value="1"/>
</dbReference>
<name>E2BGX3_HARSA</name>
<feature type="transmembrane region" description="Helical" evidence="7">
    <location>
        <begin position="319"/>
        <end position="339"/>
    </location>
</feature>
<dbReference type="EMBL" id="GL448228">
    <property type="protein sequence ID" value="EFN85105.1"/>
    <property type="molecule type" value="Genomic_DNA"/>
</dbReference>
<dbReference type="AlphaFoldDB" id="E2BGX3"/>
<proteinExistence type="predicted"/>